<gene>
    <name evidence="3" type="ORF">SS50377_11602</name>
    <name evidence="4" type="ORF">SS50377_25762</name>
</gene>
<sequence length="362" mass="42842">MNYNSLVNIYEEYYQNQFPFDQIYKFFSYNNTVDPLLREWSFEALVQDNESFIKRFEVVNSAEKLKQLTNNTVDLKLKFDIGPIYSSSILDRYSKPIVPVQRELVFDIDSGDFDSVRKCCTGTNMCDKCWRFMECATCILTLFCQTFGFINYIFVFSGRRGLHCWIADSEARNLPQSIRLNMLKMFELIKVDNGTEIEMIVPDQFNVNLIVDICEKFFMVMCDEQNWLQNGDIEKFAEKANKWKGKKLFPIINAKNVGQLKLKLSSDAWRFLVVYFVYPRFDIEVTKSMNHLLKIPFSVHSKTLFVACPINPMPILQEYNVQLDCKKYENLKRRYVFSRPVKYSDDIKEYVAFFDEFLNEIK</sequence>
<keyword evidence="2" id="KW-0240">DNA-directed RNA polymerase</keyword>
<dbReference type="VEuPathDB" id="GiardiaDB:SS50377_25762"/>
<dbReference type="SUPFAM" id="SSF56747">
    <property type="entry name" value="Prim-pol domain"/>
    <property type="match status" value="1"/>
</dbReference>
<evidence type="ECO:0000256" key="2">
    <source>
        <dbReference type="RuleBase" id="RU003514"/>
    </source>
</evidence>
<organism evidence="3">
    <name type="scientific">Spironucleus salmonicida</name>
    <dbReference type="NCBI Taxonomy" id="348837"/>
    <lineage>
        <taxon>Eukaryota</taxon>
        <taxon>Metamonada</taxon>
        <taxon>Diplomonadida</taxon>
        <taxon>Hexamitidae</taxon>
        <taxon>Hexamitinae</taxon>
        <taxon>Spironucleus</taxon>
    </lineage>
</organism>
<name>V6LUL7_9EUKA</name>
<keyword evidence="2" id="KW-0639">Primosome</keyword>
<dbReference type="Proteomes" id="UP000018208">
    <property type="component" value="Unassembled WGS sequence"/>
</dbReference>
<keyword evidence="2" id="KW-0804">Transcription</keyword>
<keyword evidence="5" id="KW-1185">Reference proteome</keyword>
<reference evidence="3 4" key="1">
    <citation type="journal article" date="2014" name="PLoS Genet.">
        <title>The Genome of Spironucleus salmonicida Highlights a Fish Pathogen Adapted to Fluctuating Environments.</title>
        <authorList>
            <person name="Xu F."/>
            <person name="Jerlstrom-Hultqvist J."/>
            <person name="Einarsson E."/>
            <person name="Astvaldsson A."/>
            <person name="Svard S.G."/>
            <person name="Andersson J.O."/>
        </authorList>
    </citation>
    <scope>NUCLEOTIDE SEQUENCE</scope>
    <source>
        <strain evidence="4">ATCC 50377</strain>
    </source>
</reference>
<dbReference type="AlphaFoldDB" id="V6LUL7"/>
<accession>V6LUL7</accession>
<dbReference type="EC" id="2.7.7.-" evidence="2"/>
<evidence type="ECO:0000313" key="3">
    <source>
        <dbReference type="EMBL" id="EST48260.1"/>
    </source>
</evidence>
<dbReference type="InterPro" id="IPR002755">
    <property type="entry name" value="DNA_primase_S"/>
</dbReference>
<reference evidence="4" key="2">
    <citation type="submission" date="2020-12" db="EMBL/GenBank/DDBJ databases">
        <title>New Spironucleus salmonicida genome in near-complete chromosomes.</title>
        <authorList>
            <person name="Xu F."/>
            <person name="Kurt Z."/>
            <person name="Jimenez-Gonzalez A."/>
            <person name="Astvaldsson A."/>
            <person name="Andersson J.O."/>
            <person name="Svard S.G."/>
        </authorList>
    </citation>
    <scope>NUCLEOTIDE SEQUENCE</scope>
    <source>
        <strain evidence="4">ATCC 50377</strain>
    </source>
</reference>
<proteinExistence type="inferred from homology"/>
<dbReference type="EMBL" id="AUWU02000006">
    <property type="protein sequence ID" value="KAH0571573.1"/>
    <property type="molecule type" value="Genomic_DNA"/>
</dbReference>
<comment type="similarity">
    <text evidence="1 2">Belongs to the eukaryotic-type primase small subunit family.</text>
</comment>
<dbReference type="GO" id="GO:0000428">
    <property type="term" value="C:DNA-directed RNA polymerase complex"/>
    <property type="evidence" value="ECO:0007669"/>
    <property type="project" value="UniProtKB-KW"/>
</dbReference>
<dbReference type="OrthoDB" id="19606at2759"/>
<evidence type="ECO:0000313" key="4">
    <source>
        <dbReference type="EMBL" id="KAH0571573.1"/>
    </source>
</evidence>
<evidence type="ECO:0000313" key="5">
    <source>
        <dbReference type="Proteomes" id="UP000018208"/>
    </source>
</evidence>
<dbReference type="Gene3D" id="3.90.920.10">
    <property type="entry name" value="DNA primase, PRIM domain"/>
    <property type="match status" value="1"/>
</dbReference>
<dbReference type="GO" id="GO:0006269">
    <property type="term" value="P:DNA replication, synthesis of primer"/>
    <property type="evidence" value="ECO:0007669"/>
    <property type="project" value="UniProtKB-KW"/>
</dbReference>
<dbReference type="EMBL" id="KI545996">
    <property type="protein sequence ID" value="EST48260.1"/>
    <property type="molecule type" value="Genomic_DNA"/>
</dbReference>
<keyword evidence="2" id="KW-0808">Transferase</keyword>
<dbReference type="PANTHER" id="PTHR10536">
    <property type="entry name" value="DNA PRIMASE SMALL SUBUNIT"/>
    <property type="match status" value="1"/>
</dbReference>
<keyword evidence="2" id="KW-0235">DNA replication</keyword>
<dbReference type="GO" id="GO:0003899">
    <property type="term" value="F:DNA-directed RNA polymerase activity"/>
    <property type="evidence" value="ECO:0007669"/>
    <property type="project" value="InterPro"/>
</dbReference>
<dbReference type="Pfam" id="PF01896">
    <property type="entry name" value="DNA_primase_S"/>
    <property type="match status" value="1"/>
</dbReference>
<protein>
    <recommendedName>
        <fullName evidence="2">DNA primase</fullName>
        <ecNumber evidence="2">2.7.7.-</ecNumber>
    </recommendedName>
</protein>
<evidence type="ECO:0000256" key="1">
    <source>
        <dbReference type="ARBA" id="ARBA00009762"/>
    </source>
</evidence>